<dbReference type="Proteomes" id="UP000499080">
    <property type="component" value="Unassembled WGS sequence"/>
</dbReference>
<protein>
    <submittedName>
        <fullName evidence="1">Uncharacterized protein</fullName>
    </submittedName>
</protein>
<dbReference type="AlphaFoldDB" id="A0A4Y2JB48"/>
<proteinExistence type="predicted"/>
<keyword evidence="2" id="KW-1185">Reference proteome</keyword>
<sequence>MPITSDQNARTKNRYDSLFVFLPGFLFLDDDDVEWEGEFGQEALVNLPIGSNFFYYLFSRFPFHLADTLSRWSFYTVSIFLCKRMVLDVFVGTVNGSE</sequence>
<comment type="caution">
    <text evidence="1">The sequence shown here is derived from an EMBL/GenBank/DDBJ whole genome shotgun (WGS) entry which is preliminary data.</text>
</comment>
<gene>
    <name evidence="1" type="ORF">AVEN_203645_1</name>
</gene>
<dbReference type="EMBL" id="BGPR01003370">
    <property type="protein sequence ID" value="GBM87280.1"/>
    <property type="molecule type" value="Genomic_DNA"/>
</dbReference>
<organism evidence="1 2">
    <name type="scientific">Araneus ventricosus</name>
    <name type="common">Orbweaver spider</name>
    <name type="synonym">Epeira ventricosa</name>
    <dbReference type="NCBI Taxonomy" id="182803"/>
    <lineage>
        <taxon>Eukaryota</taxon>
        <taxon>Metazoa</taxon>
        <taxon>Ecdysozoa</taxon>
        <taxon>Arthropoda</taxon>
        <taxon>Chelicerata</taxon>
        <taxon>Arachnida</taxon>
        <taxon>Araneae</taxon>
        <taxon>Araneomorphae</taxon>
        <taxon>Entelegynae</taxon>
        <taxon>Araneoidea</taxon>
        <taxon>Araneidae</taxon>
        <taxon>Araneus</taxon>
    </lineage>
</organism>
<accession>A0A4Y2JB48</accession>
<evidence type="ECO:0000313" key="2">
    <source>
        <dbReference type="Proteomes" id="UP000499080"/>
    </source>
</evidence>
<evidence type="ECO:0000313" key="1">
    <source>
        <dbReference type="EMBL" id="GBM87280.1"/>
    </source>
</evidence>
<name>A0A4Y2JB48_ARAVE</name>
<reference evidence="1 2" key="1">
    <citation type="journal article" date="2019" name="Sci. Rep.">
        <title>Orb-weaving spider Araneus ventricosus genome elucidates the spidroin gene catalogue.</title>
        <authorList>
            <person name="Kono N."/>
            <person name="Nakamura H."/>
            <person name="Ohtoshi R."/>
            <person name="Moran D.A.P."/>
            <person name="Shinohara A."/>
            <person name="Yoshida Y."/>
            <person name="Fujiwara M."/>
            <person name="Mori M."/>
            <person name="Tomita M."/>
            <person name="Arakawa K."/>
        </authorList>
    </citation>
    <scope>NUCLEOTIDE SEQUENCE [LARGE SCALE GENOMIC DNA]</scope>
</reference>